<dbReference type="PROSITE" id="PS00109">
    <property type="entry name" value="PROTEIN_KINASE_TYR"/>
    <property type="match status" value="1"/>
</dbReference>
<dbReference type="InterPro" id="IPR000719">
    <property type="entry name" value="Prot_kinase_dom"/>
</dbReference>
<dbReference type="CDD" id="cd01949">
    <property type="entry name" value="GGDEF"/>
    <property type="match status" value="1"/>
</dbReference>
<accession>A0A931IYI3</accession>
<dbReference type="NCBIfam" id="TIGR00254">
    <property type="entry name" value="GGDEF"/>
    <property type="match status" value="1"/>
</dbReference>
<dbReference type="RefSeq" id="WP_198101844.1">
    <property type="nucleotide sequence ID" value="NZ_JAEDAL010000010.1"/>
</dbReference>
<dbReference type="GO" id="GO:0005524">
    <property type="term" value="F:ATP binding"/>
    <property type="evidence" value="ECO:0007669"/>
    <property type="project" value="InterPro"/>
</dbReference>
<dbReference type="Pfam" id="PF00069">
    <property type="entry name" value="Pkinase"/>
    <property type="match status" value="1"/>
</dbReference>
<dbReference type="Gene3D" id="3.30.450.40">
    <property type="match status" value="1"/>
</dbReference>
<dbReference type="PANTHER" id="PTHR43642:SF1">
    <property type="entry name" value="HYBRID SIGNAL TRANSDUCTION HISTIDINE KINASE G"/>
    <property type="match status" value="1"/>
</dbReference>
<dbReference type="InterPro" id="IPR043128">
    <property type="entry name" value="Rev_trsase/Diguanyl_cyclase"/>
</dbReference>
<organism evidence="4 5">
    <name type="scientific">Inhella gelatinilytica</name>
    <dbReference type="NCBI Taxonomy" id="2795030"/>
    <lineage>
        <taxon>Bacteria</taxon>
        <taxon>Pseudomonadati</taxon>
        <taxon>Pseudomonadota</taxon>
        <taxon>Betaproteobacteria</taxon>
        <taxon>Burkholderiales</taxon>
        <taxon>Sphaerotilaceae</taxon>
        <taxon>Inhella</taxon>
    </lineage>
</organism>
<comment type="caution">
    <text evidence="4">The sequence shown here is derived from an EMBL/GenBank/DDBJ whole genome shotgun (WGS) entry which is preliminary data.</text>
</comment>
<dbReference type="Pfam" id="PF13191">
    <property type="entry name" value="AAA_16"/>
    <property type="match status" value="1"/>
</dbReference>
<dbReference type="EMBL" id="JAEDAL010000010">
    <property type="protein sequence ID" value="MBH9554232.1"/>
    <property type="molecule type" value="Genomic_DNA"/>
</dbReference>
<dbReference type="Gene3D" id="3.30.70.270">
    <property type="match status" value="1"/>
</dbReference>
<dbReference type="FunFam" id="3.30.70.270:FF:000001">
    <property type="entry name" value="Diguanylate cyclase domain protein"/>
    <property type="match status" value="1"/>
</dbReference>
<dbReference type="InterPro" id="IPR003018">
    <property type="entry name" value="GAF"/>
</dbReference>
<dbReference type="SMART" id="SM00267">
    <property type="entry name" value="GGDEF"/>
    <property type="match status" value="1"/>
</dbReference>
<dbReference type="InterPro" id="IPR029787">
    <property type="entry name" value="Nucleotide_cyclase"/>
</dbReference>
<dbReference type="SUPFAM" id="SSF56112">
    <property type="entry name" value="Protein kinase-like (PK-like)"/>
    <property type="match status" value="1"/>
</dbReference>
<reference evidence="4" key="1">
    <citation type="submission" date="2020-12" db="EMBL/GenBank/DDBJ databases">
        <title>The genome sequence of Inhella sp. 4Y17.</title>
        <authorList>
            <person name="Liu Y."/>
        </authorList>
    </citation>
    <scope>NUCLEOTIDE SEQUENCE</scope>
    <source>
        <strain evidence="4">4Y10</strain>
    </source>
</reference>
<dbReference type="InterPro" id="IPR029016">
    <property type="entry name" value="GAF-like_dom_sf"/>
</dbReference>
<dbReference type="InterPro" id="IPR011990">
    <property type="entry name" value="TPR-like_helical_dom_sf"/>
</dbReference>
<dbReference type="InterPro" id="IPR027417">
    <property type="entry name" value="P-loop_NTPase"/>
</dbReference>
<dbReference type="InterPro" id="IPR011009">
    <property type="entry name" value="Kinase-like_dom_sf"/>
</dbReference>
<feature type="domain" description="Protein kinase" evidence="2">
    <location>
        <begin position="1"/>
        <end position="280"/>
    </location>
</feature>
<dbReference type="Pfam" id="PF01590">
    <property type="entry name" value="GAF"/>
    <property type="match status" value="1"/>
</dbReference>
<dbReference type="Gene3D" id="3.40.50.300">
    <property type="entry name" value="P-loop containing nucleotide triphosphate hydrolases"/>
    <property type="match status" value="1"/>
</dbReference>
<sequence>MQIAGFTLQEVIYAHGETVVCLAQAATGEWRVLKVLDTQQPAPDLLARWRHEHSLLRTLDSEWILKALDLKPHGRSVVLVLEHFASTSLAQLIERNALDLGERLQLAIQLCQALGAVHAQHLIHGDIAPKNVLVDLATFRLKLCDFGLATRLDRETRRSGEGAPRGTLEYLSPEQTGRTNLAVDYRSDFYALGVTLYELLGGQRPFQSGDSMALLHAHIALPPPPLHQLNPQVPEPLCAVVHKLLAKNPDERYQSSHGLKADLDHCAEQLRVQGRIEPFALAQQDVPERFSVSQRLIGREAQIHNILAAFEHARSGQAQLLLVAGPSGVGKSALVAELHRPVLAQRGYFLRGKCDQFNHEQPYAALVQAFHPLMEQLAVEDPVRRAYWREQLGQALGEHAAAITEIVPQLRLLLGDVPPLPVLPPVENEQRFHIAFGRFVRIVAAQAHPVLLFLDDLQWADRPTLRLMEQLLTGDERACLLIVGAYRDNEVDATHPMQELLHLVQRHRPVEQLLLPPLDLSQVAQWLGESLHRPPGSVTPLATLCHAKTGGNPFYLSQFLRHLHEVGDLQYDRPTGAWVWDLERIRGRDETANVVELMLTRLRSLPQDTRDLLARVAHLGEGFRLGELMLLCGQDARTTAARLWPALAAGLVLPLGERYKFEESPDLLERARYRFLHDRVQQAAHALTLADDRSALQLDCGRRLQRGLQAAELEDRLFVVLECMNQGLNLLVEPTEREALGRLNLQAGLRAKASSAYAAAAQHLKLAQKLLPAEAWAQDPVGTQRVYKALAEALYLAGQFEAALAVYPQVHAQCADPVLRAEICLVQAEQLCIQGHFLTALPVLRQGLALVGRPFPEEDAQAMAAFPEEFAQTQALLAAHAHTDWLALPEMKDPARLMEMRLYLGLTHASYQCACFGTFLLDASRMVRTSLQYGLCDLTAVACVAYTTAMAAMKLPYTEVHRMGRMAVRIAEARPDRHYRITVYQYFGPFYQHWGEPLQDSLPLLDRAIELGLSGMNPLSTGYCVLLRAVNRFIYGAPLEEVEPEAERAQRVLQRTLQPSTEAMLLTGVLQPLRALRGHTQGPLSFESAEFSPSAFFKGDERSPGIQLAFYSAAWLRHAYLLGAAELWRHHVPNVPMIGLVLPDSPTYVEACFYEALGLLREGFGEAPDGLARAQAHLQSFETWAHGCRTNFHHRALLIAAELARVQGDERHAMDLFAQAIDAAAQAEFTADEALANERYARFWQGMGQQQLAANFIREAHFHYRRWGASVKCQQLETEWPQLSFRVVQRHSATTGHSLGSTQSESANAVDLASLLKANQALAQQIHLDTLLETMLSLLLQNAGAEAGAIISCNEGELVLEVQGSLGAGQLQISQRLAQALTADDTWLPMPLLEYVQLTRSTLVLNQPAQDPRFARSAYWQALQPQSVLCLPVLTQGRLVALVYLENRLLSDAFTLRQQRTLEALSAQAAISMLNARFYESLEEKVAQRTEELRQMSMKDGLTGIANRRAFDERLALEWRRSQRHGRPLSLLMIDIDHFKLFNDHYGHVDGDQCIRAVAQALQASITRATDLVARFGGEEFAILVPDADTTAAAQIATVCHHSIRALGLDHAPSPTAESVTVSIGHATCVAHALEGPEALIRAADQALYQAKRTGRNRSCAAE</sequence>
<gene>
    <name evidence="4" type="ORF">I7X43_15420</name>
</gene>
<comment type="subcellular location">
    <subcellularLocation>
        <location evidence="1">Membrane</location>
        <topology evidence="1">Single-pass membrane protein</topology>
    </subcellularLocation>
</comment>
<evidence type="ECO:0000256" key="1">
    <source>
        <dbReference type="ARBA" id="ARBA00004167"/>
    </source>
</evidence>
<evidence type="ECO:0000259" key="2">
    <source>
        <dbReference type="PROSITE" id="PS50011"/>
    </source>
</evidence>
<protein>
    <submittedName>
        <fullName evidence="4">Diguanylate cyclase</fullName>
    </submittedName>
</protein>
<dbReference type="SUPFAM" id="SSF52540">
    <property type="entry name" value="P-loop containing nucleoside triphosphate hydrolases"/>
    <property type="match status" value="1"/>
</dbReference>
<evidence type="ECO:0000259" key="3">
    <source>
        <dbReference type="PROSITE" id="PS50887"/>
    </source>
</evidence>
<dbReference type="PANTHER" id="PTHR43642">
    <property type="entry name" value="HYBRID SIGNAL TRANSDUCTION HISTIDINE KINASE G"/>
    <property type="match status" value="1"/>
</dbReference>
<dbReference type="SMART" id="SM00065">
    <property type="entry name" value="GAF"/>
    <property type="match status" value="1"/>
</dbReference>
<dbReference type="Gene3D" id="1.10.510.10">
    <property type="entry name" value="Transferase(Phosphotransferase) domain 1"/>
    <property type="match status" value="1"/>
</dbReference>
<evidence type="ECO:0000313" key="4">
    <source>
        <dbReference type="EMBL" id="MBH9554232.1"/>
    </source>
</evidence>
<dbReference type="PROSITE" id="PS50887">
    <property type="entry name" value="GGDEF"/>
    <property type="match status" value="1"/>
</dbReference>
<dbReference type="SUPFAM" id="SSF48452">
    <property type="entry name" value="TPR-like"/>
    <property type="match status" value="1"/>
</dbReference>
<dbReference type="SUPFAM" id="SSF55781">
    <property type="entry name" value="GAF domain-like"/>
    <property type="match status" value="1"/>
</dbReference>
<dbReference type="GO" id="GO:0016020">
    <property type="term" value="C:membrane"/>
    <property type="evidence" value="ECO:0007669"/>
    <property type="project" value="UniProtKB-SubCell"/>
</dbReference>
<dbReference type="Proteomes" id="UP000620139">
    <property type="component" value="Unassembled WGS sequence"/>
</dbReference>
<dbReference type="PROSITE" id="PS50011">
    <property type="entry name" value="PROTEIN_KINASE_DOM"/>
    <property type="match status" value="1"/>
</dbReference>
<name>A0A931IYI3_9BURK</name>
<dbReference type="Pfam" id="PF00990">
    <property type="entry name" value="GGDEF"/>
    <property type="match status" value="1"/>
</dbReference>
<dbReference type="GO" id="GO:0004672">
    <property type="term" value="F:protein kinase activity"/>
    <property type="evidence" value="ECO:0007669"/>
    <property type="project" value="InterPro"/>
</dbReference>
<dbReference type="InterPro" id="IPR000160">
    <property type="entry name" value="GGDEF_dom"/>
</dbReference>
<dbReference type="InterPro" id="IPR008266">
    <property type="entry name" value="Tyr_kinase_AS"/>
</dbReference>
<dbReference type="InterPro" id="IPR041664">
    <property type="entry name" value="AAA_16"/>
</dbReference>
<dbReference type="InterPro" id="IPR053159">
    <property type="entry name" value="Hybrid_Histidine_Kinase"/>
</dbReference>
<feature type="domain" description="GGDEF" evidence="3">
    <location>
        <begin position="1527"/>
        <end position="1663"/>
    </location>
</feature>
<proteinExistence type="predicted"/>
<dbReference type="CDD" id="cd14014">
    <property type="entry name" value="STKc_PknB_like"/>
    <property type="match status" value="1"/>
</dbReference>
<dbReference type="SUPFAM" id="SSF55073">
    <property type="entry name" value="Nucleotide cyclase"/>
    <property type="match status" value="1"/>
</dbReference>
<evidence type="ECO:0000313" key="5">
    <source>
        <dbReference type="Proteomes" id="UP000620139"/>
    </source>
</evidence>
<keyword evidence="5" id="KW-1185">Reference proteome</keyword>